<dbReference type="InterPro" id="IPR023780">
    <property type="entry name" value="Chromo_domain"/>
</dbReference>
<reference evidence="13 14" key="1">
    <citation type="journal article" date="2020" name="Mol. Plant">
        <title>The Chromosome-Based Rubber Tree Genome Provides New Insights into Spurge Genome Evolution and Rubber Biosynthesis.</title>
        <authorList>
            <person name="Liu J."/>
            <person name="Shi C."/>
            <person name="Shi C.C."/>
            <person name="Li W."/>
            <person name="Zhang Q.J."/>
            <person name="Zhang Y."/>
            <person name="Li K."/>
            <person name="Lu H.F."/>
            <person name="Shi C."/>
            <person name="Zhu S.T."/>
            <person name="Xiao Z.Y."/>
            <person name="Nan H."/>
            <person name="Yue Y."/>
            <person name="Zhu X.G."/>
            <person name="Wu Y."/>
            <person name="Hong X.N."/>
            <person name="Fan G.Y."/>
            <person name="Tong Y."/>
            <person name="Zhang D."/>
            <person name="Mao C.L."/>
            <person name="Liu Y.L."/>
            <person name="Hao S.J."/>
            <person name="Liu W.Q."/>
            <person name="Lv M.Q."/>
            <person name="Zhang H.B."/>
            <person name="Liu Y."/>
            <person name="Hu-Tang G.R."/>
            <person name="Wang J.P."/>
            <person name="Wang J.H."/>
            <person name="Sun Y.H."/>
            <person name="Ni S.B."/>
            <person name="Chen W.B."/>
            <person name="Zhang X.C."/>
            <person name="Jiao Y.N."/>
            <person name="Eichler E.E."/>
            <person name="Li G.H."/>
            <person name="Liu X."/>
            <person name="Gao L.Z."/>
        </authorList>
    </citation>
    <scope>NUCLEOTIDE SEQUENCE [LARGE SCALE GENOMIC DNA]</scope>
    <source>
        <strain evidence="14">cv. GT1</strain>
        <tissue evidence="13">Leaf</tissue>
    </source>
</reference>
<dbReference type="Gene3D" id="2.30.30.490">
    <property type="match status" value="1"/>
</dbReference>
<evidence type="ECO:0000256" key="4">
    <source>
        <dbReference type="ARBA" id="ARBA00022679"/>
    </source>
</evidence>
<evidence type="ECO:0000256" key="1">
    <source>
        <dbReference type="ARBA" id="ARBA00004123"/>
    </source>
</evidence>
<dbReference type="SMART" id="SM00439">
    <property type="entry name" value="BAH"/>
    <property type="match status" value="1"/>
</dbReference>
<keyword evidence="5 9" id="KW-0949">S-adenosyl-L-methionine</keyword>
<keyword evidence="4 9" id="KW-0808">Transferase</keyword>
<dbReference type="InterPro" id="IPR023779">
    <property type="entry name" value="Chromodomain_CS"/>
</dbReference>
<dbReference type="PROSITE" id="PS00598">
    <property type="entry name" value="CHROMO_1"/>
    <property type="match status" value="1"/>
</dbReference>
<evidence type="ECO:0000256" key="3">
    <source>
        <dbReference type="ARBA" id="ARBA00022603"/>
    </source>
</evidence>
<dbReference type="PROSITE" id="PS00094">
    <property type="entry name" value="C5_MTASE_1"/>
    <property type="match status" value="1"/>
</dbReference>
<dbReference type="GO" id="GO:0003682">
    <property type="term" value="F:chromatin binding"/>
    <property type="evidence" value="ECO:0007669"/>
    <property type="project" value="InterPro"/>
</dbReference>
<dbReference type="InterPro" id="IPR001525">
    <property type="entry name" value="C5_MeTfrase"/>
</dbReference>
<dbReference type="AlphaFoldDB" id="A0A6A6M380"/>
<dbReference type="Pfam" id="PF01426">
    <property type="entry name" value="BAH"/>
    <property type="match status" value="1"/>
</dbReference>
<dbReference type="InterPro" id="IPR018117">
    <property type="entry name" value="C5_DNA_meth_AS"/>
</dbReference>
<organism evidence="13 14">
    <name type="scientific">Hevea brasiliensis</name>
    <name type="common">Para rubber tree</name>
    <name type="synonym">Siphonia brasiliensis</name>
    <dbReference type="NCBI Taxonomy" id="3981"/>
    <lineage>
        <taxon>Eukaryota</taxon>
        <taxon>Viridiplantae</taxon>
        <taxon>Streptophyta</taxon>
        <taxon>Embryophyta</taxon>
        <taxon>Tracheophyta</taxon>
        <taxon>Spermatophyta</taxon>
        <taxon>Magnoliopsida</taxon>
        <taxon>eudicotyledons</taxon>
        <taxon>Gunneridae</taxon>
        <taxon>Pentapetalae</taxon>
        <taxon>rosids</taxon>
        <taxon>fabids</taxon>
        <taxon>Malpighiales</taxon>
        <taxon>Euphorbiaceae</taxon>
        <taxon>Crotonoideae</taxon>
        <taxon>Micrandreae</taxon>
        <taxon>Hevea</taxon>
    </lineage>
</organism>
<evidence type="ECO:0000259" key="11">
    <source>
        <dbReference type="PROSITE" id="PS50013"/>
    </source>
</evidence>
<keyword evidence="6" id="KW-0238">DNA-binding</keyword>
<dbReference type="SUPFAM" id="SSF54160">
    <property type="entry name" value="Chromo domain-like"/>
    <property type="match status" value="1"/>
</dbReference>
<dbReference type="SUPFAM" id="SSF53335">
    <property type="entry name" value="S-adenosyl-L-methionine-dependent methyltransferases"/>
    <property type="match status" value="1"/>
</dbReference>
<dbReference type="PANTHER" id="PTHR10629:SF42">
    <property type="entry name" value="DNA (CYTOSINE-5)-METHYLTRANSFERASE CMT1-RELATED"/>
    <property type="match status" value="1"/>
</dbReference>
<dbReference type="PROSITE" id="PS51679">
    <property type="entry name" value="SAM_MT_C5"/>
    <property type="match status" value="1"/>
</dbReference>
<sequence length="1059" mass="119206">MGKPRKREIQETEDDPFPSQEEDPITLLSSRAKKTKKAKLDSELSLVGNPIPAAEARKKWPLRYKSQNKVKKGAVPESANGASGEEEDVLQAKCHYTQAMVDNVLYKLGDDAYVKADDGSPDYIARIVELFETIEGEPYFTAQWFYRTEDTVIKDHAQSTESRRVFLSEIKDDNPLNCIVSKIKIALVAPNMDLAAKERKIPPCDLYYDMKYTLPFLTFQTISQVIEYNSIRDSGSSSTISSESDSNNSIDDVNDAIGKPSKAHRCEKSEMHLLDLYSGCGAMSTGLCMGASLSSVKLVTKWAVDINPNACKSLKINHPETEVRNEAAEDFLSLLKEWEKLCRNFSLFASERHPEQSSNSVSDNEEDEDEEDQDNYGTDEGSEILSEEFEVEKLLAICYGDPNKTKTRGLFFKVRWKGYGPSEDTWEPIEGLSKCKDKLQEFVTKGYRSNILPLPGNADLICGGPPCQGISGFNRFRNTKAPLDDPKNHQLVVFMDIVEYLKPKYVLMENVVDILRFASGFLGRYALGRLISMNYQARLGIMAAGSYGLPQFRMRVFLWGSHPLESLPQYPLPTHEVVARGGIPNEFEEIAVAYDKNLPCQLEKALFLGDAISDLPPVTNDESRDERRYGTTSRMGFQRYIRLKRDDVVGYTAAAAKNASRPRMLYDHRPLKLNSDDYERVCRIPKKKGANFRDLPGVSVGPDNKVEWDQSMERVMLPSGKPLVPDYAMKFVRGTSTKPFGRLWWDEIVATVVTRAEPHNQAVLHPVQDRVLTIRENARLQGFPDCYQLYGPIKERYIQVGNAVAVPVAIALGYSFGMACQGFSDDKPLTTLPFKFPNCLRDHHQHIWKKTILIDLGFPSSQSLGGHQNAHRKERSAERRQLLGKRKLKKFIADVPILPSQPVSVVPPPTSFSDDHGHQILSHVAVRLDPSHGSLSRLEKFLDFHSHIGQSFASHPPPPVFAGMKVADDQVHYHGMDLNNEFLDEIPCGIPLENHNLMPWDMDMCPYSNSNEVMIEMGVPLGEVSSSTNAIDEADTYVMKEKEIDKVTLDRELDLALKL</sequence>
<evidence type="ECO:0000313" key="14">
    <source>
        <dbReference type="Proteomes" id="UP000467840"/>
    </source>
</evidence>
<feature type="region of interest" description="Disordered" evidence="10">
    <location>
        <begin position="1"/>
        <end position="25"/>
    </location>
</feature>
<evidence type="ECO:0000256" key="9">
    <source>
        <dbReference type="PROSITE-ProRule" id="PRU01016"/>
    </source>
</evidence>
<dbReference type="SMART" id="SM00298">
    <property type="entry name" value="CHROMO"/>
    <property type="match status" value="1"/>
</dbReference>
<evidence type="ECO:0000256" key="5">
    <source>
        <dbReference type="ARBA" id="ARBA00022691"/>
    </source>
</evidence>
<keyword evidence="7" id="KW-0539">Nucleus</keyword>
<dbReference type="GO" id="GO:0003677">
    <property type="term" value="F:DNA binding"/>
    <property type="evidence" value="ECO:0007669"/>
    <property type="project" value="UniProtKB-KW"/>
</dbReference>
<dbReference type="InterPro" id="IPR001025">
    <property type="entry name" value="BAH_dom"/>
</dbReference>
<dbReference type="InterPro" id="IPR000953">
    <property type="entry name" value="Chromo/chromo_shadow_dom"/>
</dbReference>
<dbReference type="GO" id="GO:0044027">
    <property type="term" value="P:negative regulation of gene expression via chromosomal CpG island methylation"/>
    <property type="evidence" value="ECO:0007669"/>
    <property type="project" value="TreeGrafter"/>
</dbReference>
<feature type="active site" evidence="9">
    <location>
        <position position="467"/>
    </location>
</feature>
<dbReference type="GO" id="GO:0005634">
    <property type="term" value="C:nucleus"/>
    <property type="evidence" value="ECO:0007669"/>
    <property type="project" value="UniProtKB-SubCell"/>
</dbReference>
<keyword evidence="3 9" id="KW-0489">Methyltransferase</keyword>
<feature type="domain" description="BAH" evidence="12">
    <location>
        <begin position="104"/>
        <end position="223"/>
    </location>
</feature>
<dbReference type="PRINTS" id="PR00105">
    <property type="entry name" value="C5METTRFRASE"/>
</dbReference>
<accession>A0A6A6M380</accession>
<dbReference type="FunFam" id="2.30.30.490:FF:000011">
    <property type="entry name" value="DNA (cytosine-5)-methyltransferase 1"/>
    <property type="match status" value="1"/>
</dbReference>
<dbReference type="Pfam" id="PF00385">
    <property type="entry name" value="Chromo"/>
    <property type="match status" value="1"/>
</dbReference>
<dbReference type="EMBL" id="JAAGAX010000008">
    <property type="protein sequence ID" value="KAF2307744.1"/>
    <property type="molecule type" value="Genomic_DNA"/>
</dbReference>
<dbReference type="InterPro" id="IPR050390">
    <property type="entry name" value="C5-Methyltransferase"/>
</dbReference>
<evidence type="ECO:0000256" key="10">
    <source>
        <dbReference type="SAM" id="MobiDB-lite"/>
    </source>
</evidence>
<dbReference type="PROSITE" id="PS51038">
    <property type="entry name" value="BAH"/>
    <property type="match status" value="1"/>
</dbReference>
<evidence type="ECO:0000256" key="2">
    <source>
        <dbReference type="ARBA" id="ARBA00011975"/>
    </source>
</evidence>
<evidence type="ECO:0000256" key="7">
    <source>
        <dbReference type="ARBA" id="ARBA00023242"/>
    </source>
</evidence>
<keyword evidence="14" id="KW-1185">Reference proteome</keyword>
<dbReference type="GO" id="GO:0003886">
    <property type="term" value="F:DNA (cytosine-5-)-methyltransferase activity"/>
    <property type="evidence" value="ECO:0007669"/>
    <property type="project" value="UniProtKB-EC"/>
</dbReference>
<evidence type="ECO:0000259" key="12">
    <source>
        <dbReference type="PROSITE" id="PS51038"/>
    </source>
</evidence>
<feature type="region of interest" description="Disordered" evidence="10">
    <location>
        <begin position="353"/>
        <end position="380"/>
    </location>
</feature>
<comment type="subcellular location">
    <subcellularLocation>
        <location evidence="1">Nucleus</location>
    </subcellularLocation>
</comment>
<evidence type="ECO:0000313" key="13">
    <source>
        <dbReference type="EMBL" id="KAF2307744.1"/>
    </source>
</evidence>
<name>A0A6A6M380_HEVBR</name>
<dbReference type="FunFam" id="3.90.120.10:FF:000003">
    <property type="entry name" value="DNA (cytosine-5)-methyltransferase 1"/>
    <property type="match status" value="1"/>
</dbReference>
<dbReference type="PANTHER" id="PTHR10629">
    <property type="entry name" value="CYTOSINE-SPECIFIC METHYLTRANSFERASE"/>
    <property type="match status" value="1"/>
</dbReference>
<feature type="compositionally biased region" description="Acidic residues" evidence="10">
    <location>
        <begin position="363"/>
        <end position="374"/>
    </location>
</feature>
<evidence type="ECO:0000256" key="6">
    <source>
        <dbReference type="ARBA" id="ARBA00023125"/>
    </source>
</evidence>
<dbReference type="PROSITE" id="PS50013">
    <property type="entry name" value="CHROMO_2"/>
    <property type="match status" value="1"/>
</dbReference>
<gene>
    <name evidence="13" type="ORF">GH714_031399</name>
</gene>
<dbReference type="InterPro" id="IPR029063">
    <property type="entry name" value="SAM-dependent_MTases_sf"/>
</dbReference>
<dbReference type="Gene3D" id="3.90.120.10">
    <property type="entry name" value="DNA Methylase, subunit A, domain 2"/>
    <property type="match status" value="1"/>
</dbReference>
<dbReference type="EC" id="2.1.1.37" evidence="2"/>
<feature type="domain" description="Chromo" evidence="11">
    <location>
        <begin position="389"/>
        <end position="442"/>
    </location>
</feature>
<comment type="caution">
    <text evidence="13">The sequence shown here is derived from an EMBL/GenBank/DDBJ whole genome shotgun (WGS) entry which is preliminary data.</text>
</comment>
<dbReference type="InterPro" id="IPR016197">
    <property type="entry name" value="Chromo-like_dom_sf"/>
</dbReference>
<dbReference type="Gene3D" id="3.40.50.150">
    <property type="entry name" value="Vaccinia Virus protein VP39"/>
    <property type="match status" value="1"/>
</dbReference>
<evidence type="ECO:0000256" key="8">
    <source>
        <dbReference type="ARBA" id="ARBA00047422"/>
    </source>
</evidence>
<comment type="catalytic activity">
    <reaction evidence="8">
        <text>a 2'-deoxycytidine in DNA + S-adenosyl-L-methionine = a 5-methyl-2'-deoxycytidine in DNA + S-adenosyl-L-homocysteine + H(+)</text>
        <dbReference type="Rhea" id="RHEA:13681"/>
        <dbReference type="Rhea" id="RHEA-COMP:11369"/>
        <dbReference type="Rhea" id="RHEA-COMP:11370"/>
        <dbReference type="ChEBI" id="CHEBI:15378"/>
        <dbReference type="ChEBI" id="CHEBI:57856"/>
        <dbReference type="ChEBI" id="CHEBI:59789"/>
        <dbReference type="ChEBI" id="CHEBI:85452"/>
        <dbReference type="ChEBI" id="CHEBI:85454"/>
        <dbReference type="EC" id="2.1.1.37"/>
    </reaction>
</comment>
<dbReference type="InterPro" id="IPR043151">
    <property type="entry name" value="BAH_sf"/>
</dbReference>
<comment type="similarity">
    <text evidence="9">Belongs to the class I-like SAM-binding methyltransferase superfamily. C5-methyltransferase family.</text>
</comment>
<dbReference type="Pfam" id="PF00145">
    <property type="entry name" value="DNA_methylase"/>
    <property type="match status" value="1"/>
</dbReference>
<protein>
    <recommendedName>
        <fullName evidence="2">DNA (cytosine-5-)-methyltransferase</fullName>
        <ecNumber evidence="2">2.1.1.37</ecNumber>
    </recommendedName>
</protein>
<feature type="compositionally biased region" description="Acidic residues" evidence="10">
    <location>
        <begin position="11"/>
        <end position="24"/>
    </location>
</feature>
<dbReference type="Proteomes" id="UP000467840">
    <property type="component" value="Chromosome 9"/>
</dbReference>
<proteinExistence type="inferred from homology"/>
<dbReference type="GO" id="GO:0032259">
    <property type="term" value="P:methylation"/>
    <property type="evidence" value="ECO:0007669"/>
    <property type="project" value="UniProtKB-KW"/>
</dbReference>
<dbReference type="CDD" id="cd18635">
    <property type="entry name" value="CD_CMT3_like"/>
    <property type="match status" value="1"/>
</dbReference>